<feature type="compositionally biased region" description="Low complexity" evidence="1">
    <location>
        <begin position="253"/>
        <end position="274"/>
    </location>
</feature>
<name>A0A9N8DII3_9STRA</name>
<dbReference type="AlphaFoldDB" id="A0A9N8DII3"/>
<accession>A0A9N8DII3</accession>
<dbReference type="Proteomes" id="UP001153069">
    <property type="component" value="Unassembled WGS sequence"/>
</dbReference>
<keyword evidence="3" id="KW-1185">Reference proteome</keyword>
<evidence type="ECO:0000313" key="2">
    <source>
        <dbReference type="EMBL" id="CAB9501271.1"/>
    </source>
</evidence>
<feature type="region of interest" description="Disordered" evidence="1">
    <location>
        <begin position="459"/>
        <end position="513"/>
    </location>
</feature>
<feature type="compositionally biased region" description="Low complexity" evidence="1">
    <location>
        <begin position="493"/>
        <end position="507"/>
    </location>
</feature>
<feature type="region of interest" description="Disordered" evidence="1">
    <location>
        <begin position="203"/>
        <end position="312"/>
    </location>
</feature>
<dbReference type="EMBL" id="CAICTM010000103">
    <property type="protein sequence ID" value="CAB9501271.1"/>
    <property type="molecule type" value="Genomic_DNA"/>
</dbReference>
<sequence>MAEQNCWRVHEAIVELQQVLGNVHPSTLNHQAESSVGGNTTSNSNNKSVIRANVVRRCLRKLDLEMDKIALAMEQQQQYNENENENDETSESELQLPDRHDLLWIMTELDLRRLVSVESQCDEYMRSTSLKVCEKAKQFLDQQQLEEGVLGSEEACQVINALLRLLNRGRQKGVTFFNNHKDDIEHTGMLLALFNAALCHAEDQQRQQEDQEWNGGGDDEEQANPAWSDDEAEEEEEDDDDRSSSLDLHYIGSSSSNSSNSNQQQNDSQSQGSSVVGLQAKHSDTQESHQHDHNGTNADDEQHDQENDTESMASKKQSCFEVVLGGEFELVEFLGLFLALARDCLRDQDGSFSPFAKRPDLYCLEPESLHLNAWMIADFLLKHVRDSMKAKDCCTVFGFLRSVLRCNLESDDEDDECYDDYDDAAYAEEVSDLVDMYSDELLKSASAFVIAATTILQRPPTIPRHNDGNSSTKVGESASSSVSIGGGSCDTPSTLSDPLSQSSSLASNETQITESENEILEPFNRNASHTLAKLANFVGFVDTALQVSREGSDPVNVDSLRSLWKEFIKAFLGAKDSLEAIKSQLTEEADMASTDALLRLGQHALANMQQQTTNVDDMGMSSEWEPALQHALCISLLGAVDFPQLLLENDEQFLSTIEYVSARNAEVRHLIQGVVLRGLVLPTKGGARHPIAMELVLEKLVNIGKTSEATTADVDYWDQFFCEQVAQLQRTSRPAVSTAVLEY</sequence>
<feature type="compositionally biased region" description="Acidic residues" evidence="1">
    <location>
        <begin position="217"/>
        <end position="241"/>
    </location>
</feature>
<feature type="compositionally biased region" description="Low complexity" evidence="1">
    <location>
        <begin position="470"/>
        <end position="483"/>
    </location>
</feature>
<proteinExistence type="predicted"/>
<feature type="compositionally biased region" description="Basic and acidic residues" evidence="1">
    <location>
        <begin position="281"/>
        <end position="294"/>
    </location>
</feature>
<gene>
    <name evidence="2" type="ORF">SEMRO_104_G052740.1</name>
</gene>
<comment type="caution">
    <text evidence="2">The sequence shown here is derived from an EMBL/GenBank/DDBJ whole genome shotgun (WGS) entry which is preliminary data.</text>
</comment>
<evidence type="ECO:0000256" key="1">
    <source>
        <dbReference type="SAM" id="MobiDB-lite"/>
    </source>
</evidence>
<protein>
    <submittedName>
        <fullName evidence="2">Uncharacterized protein</fullName>
    </submittedName>
</protein>
<reference evidence="2" key="1">
    <citation type="submission" date="2020-06" db="EMBL/GenBank/DDBJ databases">
        <authorList>
            <consortium name="Plant Systems Biology data submission"/>
        </authorList>
    </citation>
    <scope>NUCLEOTIDE SEQUENCE</scope>
    <source>
        <strain evidence="2">D6</strain>
    </source>
</reference>
<organism evidence="2 3">
    <name type="scientific">Seminavis robusta</name>
    <dbReference type="NCBI Taxonomy" id="568900"/>
    <lineage>
        <taxon>Eukaryota</taxon>
        <taxon>Sar</taxon>
        <taxon>Stramenopiles</taxon>
        <taxon>Ochrophyta</taxon>
        <taxon>Bacillariophyta</taxon>
        <taxon>Bacillariophyceae</taxon>
        <taxon>Bacillariophycidae</taxon>
        <taxon>Naviculales</taxon>
        <taxon>Naviculaceae</taxon>
        <taxon>Seminavis</taxon>
    </lineage>
</organism>
<feature type="compositionally biased region" description="Acidic residues" evidence="1">
    <location>
        <begin position="298"/>
        <end position="309"/>
    </location>
</feature>
<evidence type="ECO:0000313" key="3">
    <source>
        <dbReference type="Proteomes" id="UP001153069"/>
    </source>
</evidence>